<keyword evidence="2" id="KW-1185">Reference proteome</keyword>
<dbReference type="Proteomes" id="UP001143856">
    <property type="component" value="Unassembled WGS sequence"/>
</dbReference>
<reference evidence="1" key="1">
    <citation type="submission" date="2022-10" db="EMBL/GenBank/DDBJ databases">
        <title>Genome Sequence of Xylaria curta.</title>
        <authorList>
            <person name="Buettner E."/>
        </authorList>
    </citation>
    <scope>NUCLEOTIDE SEQUENCE</scope>
    <source>
        <strain evidence="1">Babe10</strain>
    </source>
</reference>
<gene>
    <name evidence="1" type="ORF">NUW58_g7854</name>
</gene>
<comment type="caution">
    <text evidence="1">The sequence shown here is derived from an EMBL/GenBank/DDBJ whole genome shotgun (WGS) entry which is preliminary data.</text>
</comment>
<dbReference type="EMBL" id="JAPDGR010002170">
    <property type="protein sequence ID" value="KAJ2977289.1"/>
    <property type="molecule type" value="Genomic_DNA"/>
</dbReference>
<evidence type="ECO:0000313" key="1">
    <source>
        <dbReference type="EMBL" id="KAJ2977289.1"/>
    </source>
</evidence>
<organism evidence="1 2">
    <name type="scientific">Xylaria curta</name>
    <dbReference type="NCBI Taxonomy" id="42375"/>
    <lineage>
        <taxon>Eukaryota</taxon>
        <taxon>Fungi</taxon>
        <taxon>Dikarya</taxon>
        <taxon>Ascomycota</taxon>
        <taxon>Pezizomycotina</taxon>
        <taxon>Sordariomycetes</taxon>
        <taxon>Xylariomycetidae</taxon>
        <taxon>Xylariales</taxon>
        <taxon>Xylariaceae</taxon>
        <taxon>Xylaria</taxon>
    </lineage>
</organism>
<accession>A0ACC1NFV3</accession>
<evidence type="ECO:0000313" key="2">
    <source>
        <dbReference type="Proteomes" id="UP001143856"/>
    </source>
</evidence>
<protein>
    <submittedName>
        <fullName evidence="1">Uncharacterized protein</fullName>
    </submittedName>
</protein>
<name>A0ACC1NFV3_9PEZI</name>
<sequence length="396" mass="45160">MAYIWKIDEQIEAVDDSEGGLTCGVEIEFLVPSIPVTAEDPDPEIKNQHLHRSTSEDDEDISTEIRRQLLKTLQQLTDIPFRAMEEDDFHPPHDNVVIYDSWRLGQDMSLSSFQFADSPYHWTACELTSSVMDADDYAQQIQDVCRALKTTRIYFNRSTAVHVHVGRGNEPFSLNTVKKFATLYWLTEKAILKLHHPSRHNNEHCFRLNHFSALAAKSEGRATMADHVPVVPPSELRYNQLHRIWGCGSIEEVARLMEGAKRQEFGYDTTRGSVGFRRFLPAGKTGGNIQTFEWRQMSSSADAKYINQWIKACVAFTDFCRRSSPTTFIEVVGKVVRTGEDYSAIELLEELGIDTEIFKEMLQVWTQDPSLSEDYAGRRLLLAIDPEARVYTPTSA</sequence>
<proteinExistence type="predicted"/>